<proteinExistence type="predicted"/>
<organism evidence="1 2">
    <name type="scientific">Streptomyces spongiae</name>
    <dbReference type="NCBI Taxonomy" id="565072"/>
    <lineage>
        <taxon>Bacteria</taxon>
        <taxon>Bacillati</taxon>
        <taxon>Actinomycetota</taxon>
        <taxon>Actinomycetes</taxon>
        <taxon>Kitasatosporales</taxon>
        <taxon>Streptomycetaceae</taxon>
        <taxon>Streptomyces</taxon>
    </lineage>
</organism>
<reference evidence="1 2" key="1">
    <citation type="submission" date="2019-07" db="EMBL/GenBank/DDBJ databases">
        <title>New species of Amycolatopsis and Streptomyces.</title>
        <authorList>
            <person name="Duangmal K."/>
            <person name="Teo W.F.A."/>
            <person name="Lipun K."/>
        </authorList>
    </citation>
    <scope>NUCLEOTIDE SEQUENCE [LARGE SCALE GENOMIC DNA]</scope>
    <source>
        <strain evidence="1 2">NBRC 106415</strain>
    </source>
</reference>
<evidence type="ECO:0000313" key="1">
    <source>
        <dbReference type="EMBL" id="MPY59684.1"/>
    </source>
</evidence>
<sequence>MREPTTETQVTRRAVRVHATRTGNETWGVVRSLREIASCGPALGAITSRRGTLSVGRNSSLTGNLLRTSIVFLYRMWGADSAVDAACRAQAA</sequence>
<dbReference type="EMBL" id="VJZC01000156">
    <property type="protein sequence ID" value="MPY59684.1"/>
    <property type="molecule type" value="Genomic_DNA"/>
</dbReference>
<evidence type="ECO:0000313" key="2">
    <source>
        <dbReference type="Proteomes" id="UP000400924"/>
    </source>
</evidence>
<comment type="caution">
    <text evidence="1">The sequence shown here is derived from an EMBL/GenBank/DDBJ whole genome shotgun (WGS) entry which is preliminary data.</text>
</comment>
<accession>A0A5N8XKA4</accession>
<name>A0A5N8XKA4_9ACTN</name>
<dbReference type="OrthoDB" id="4270123at2"/>
<dbReference type="AlphaFoldDB" id="A0A5N8XKA4"/>
<dbReference type="Proteomes" id="UP000400924">
    <property type="component" value="Unassembled WGS sequence"/>
</dbReference>
<keyword evidence="2" id="KW-1185">Reference proteome</keyword>
<gene>
    <name evidence="1" type="ORF">FNH08_21715</name>
</gene>
<protein>
    <submittedName>
        <fullName evidence="1">Uncharacterized protein</fullName>
    </submittedName>
</protein>